<dbReference type="Proteomes" id="UP000184485">
    <property type="component" value="Unassembled WGS sequence"/>
</dbReference>
<protein>
    <submittedName>
        <fullName evidence="2">Uncharacterized protein</fullName>
    </submittedName>
</protein>
<organism evidence="2 3">
    <name type="scientific">Kaistia soli DSM 19436</name>
    <dbReference type="NCBI Taxonomy" id="1122133"/>
    <lineage>
        <taxon>Bacteria</taxon>
        <taxon>Pseudomonadati</taxon>
        <taxon>Pseudomonadota</taxon>
        <taxon>Alphaproteobacteria</taxon>
        <taxon>Hyphomicrobiales</taxon>
        <taxon>Kaistiaceae</taxon>
        <taxon>Kaistia</taxon>
    </lineage>
</organism>
<dbReference type="AlphaFoldDB" id="A0A1M5L483"/>
<feature type="transmembrane region" description="Helical" evidence="1">
    <location>
        <begin position="80"/>
        <end position="104"/>
    </location>
</feature>
<sequence>MLARSAVYGFGASFGRDAYKGAKQASGAITVLAVLFLTIWGYRGLARNIGNRTRSEVIARVLGSVFAICAGTYLSGSVAIVVFSVTLPWLVGVHIVSAIVGLLWGRAQKRNDETSAEIELSNVEFMEANGLHDSPFDADLIEDGDGNRLRVKETRDDAIVFMVVGRRGLRAVISLDSGRMVEYSGLVRL</sequence>
<keyword evidence="1" id="KW-0812">Transmembrane</keyword>
<keyword evidence="3" id="KW-1185">Reference proteome</keyword>
<dbReference type="EMBL" id="FQUP01000006">
    <property type="protein sequence ID" value="SHG59579.1"/>
    <property type="molecule type" value="Genomic_DNA"/>
</dbReference>
<gene>
    <name evidence="2" type="ORF">SAMN02745157_4484</name>
</gene>
<evidence type="ECO:0000313" key="2">
    <source>
        <dbReference type="EMBL" id="SHG59579.1"/>
    </source>
</evidence>
<keyword evidence="1" id="KW-0472">Membrane</keyword>
<evidence type="ECO:0000256" key="1">
    <source>
        <dbReference type="SAM" id="Phobius"/>
    </source>
</evidence>
<keyword evidence="1" id="KW-1133">Transmembrane helix</keyword>
<feature type="transmembrane region" description="Helical" evidence="1">
    <location>
        <begin position="25"/>
        <end position="45"/>
    </location>
</feature>
<name>A0A1M5L483_9HYPH</name>
<accession>A0A1M5L483</accession>
<reference evidence="2 3" key="1">
    <citation type="submission" date="2016-11" db="EMBL/GenBank/DDBJ databases">
        <authorList>
            <person name="Jaros S."/>
            <person name="Januszkiewicz K."/>
            <person name="Wedrychowicz H."/>
        </authorList>
    </citation>
    <scope>NUCLEOTIDE SEQUENCE [LARGE SCALE GENOMIC DNA]</scope>
    <source>
        <strain evidence="2 3">DSM 19436</strain>
    </source>
</reference>
<feature type="transmembrane region" description="Helical" evidence="1">
    <location>
        <begin position="57"/>
        <end position="74"/>
    </location>
</feature>
<proteinExistence type="predicted"/>
<evidence type="ECO:0000313" key="3">
    <source>
        <dbReference type="Proteomes" id="UP000184485"/>
    </source>
</evidence>